<organism evidence="1 2">
    <name type="scientific">Pholiota conissans</name>
    <dbReference type="NCBI Taxonomy" id="109636"/>
    <lineage>
        <taxon>Eukaryota</taxon>
        <taxon>Fungi</taxon>
        <taxon>Dikarya</taxon>
        <taxon>Basidiomycota</taxon>
        <taxon>Agaricomycotina</taxon>
        <taxon>Agaricomycetes</taxon>
        <taxon>Agaricomycetidae</taxon>
        <taxon>Agaricales</taxon>
        <taxon>Agaricineae</taxon>
        <taxon>Strophariaceae</taxon>
        <taxon>Pholiota</taxon>
    </lineage>
</organism>
<name>A0A9P5Z297_9AGAR</name>
<proteinExistence type="predicted"/>
<evidence type="ECO:0000313" key="2">
    <source>
        <dbReference type="Proteomes" id="UP000807469"/>
    </source>
</evidence>
<dbReference type="EMBL" id="MU155205">
    <property type="protein sequence ID" value="KAF9479809.1"/>
    <property type="molecule type" value="Genomic_DNA"/>
</dbReference>
<dbReference type="OrthoDB" id="2322499at2759"/>
<protein>
    <submittedName>
        <fullName evidence="1">Uncharacterized protein</fullName>
    </submittedName>
</protein>
<reference evidence="1" key="1">
    <citation type="submission" date="2020-11" db="EMBL/GenBank/DDBJ databases">
        <authorList>
            <consortium name="DOE Joint Genome Institute"/>
            <person name="Ahrendt S."/>
            <person name="Riley R."/>
            <person name="Andreopoulos W."/>
            <person name="Labutti K."/>
            <person name="Pangilinan J."/>
            <person name="Ruiz-Duenas F.J."/>
            <person name="Barrasa J.M."/>
            <person name="Sanchez-Garcia M."/>
            <person name="Camarero S."/>
            <person name="Miyauchi S."/>
            <person name="Serrano A."/>
            <person name="Linde D."/>
            <person name="Babiker R."/>
            <person name="Drula E."/>
            <person name="Ayuso-Fernandez I."/>
            <person name="Pacheco R."/>
            <person name="Padilla G."/>
            <person name="Ferreira P."/>
            <person name="Barriuso J."/>
            <person name="Kellner H."/>
            <person name="Castanera R."/>
            <person name="Alfaro M."/>
            <person name="Ramirez L."/>
            <person name="Pisabarro A.G."/>
            <person name="Kuo A."/>
            <person name="Tritt A."/>
            <person name="Lipzen A."/>
            <person name="He G."/>
            <person name="Yan M."/>
            <person name="Ng V."/>
            <person name="Cullen D."/>
            <person name="Martin F."/>
            <person name="Rosso M.-N."/>
            <person name="Henrissat B."/>
            <person name="Hibbett D."/>
            <person name="Martinez A.T."/>
            <person name="Grigoriev I.V."/>
        </authorList>
    </citation>
    <scope>NUCLEOTIDE SEQUENCE</scope>
    <source>
        <strain evidence="1">CIRM-BRFM 674</strain>
    </source>
</reference>
<gene>
    <name evidence="1" type="ORF">BDN70DRAFT_993176</name>
</gene>
<accession>A0A9P5Z297</accession>
<comment type="caution">
    <text evidence="1">The sequence shown here is derived from an EMBL/GenBank/DDBJ whole genome shotgun (WGS) entry which is preliminary data.</text>
</comment>
<dbReference type="Proteomes" id="UP000807469">
    <property type="component" value="Unassembled WGS sequence"/>
</dbReference>
<keyword evidence="2" id="KW-1185">Reference proteome</keyword>
<sequence>MDHVEDLGFTEVLYKLPPMKRNPLETFSLKVNFEQSMWFSTDSIDQSDLDGLENHIHAELGYQSRIRELLEYDAFFNARKAVLSDIHQDGTKNLPENTIYPNLASFYRVLDKYDLMDYSKIGQDALPIPFDKMVALWREHVDDKLIQYIGTVYPEYKSLDPATIFNFATTFFECKGSKCNSNMHRHNCIRTTPMRHDEAAAHALFGAAEWLTIDGHTRFSERATKIMQDVVGMCGLDPKTTTFSQMQAMNPIFECVECIAAKEDGATMSWTGVLEHQWTAHEASANT</sequence>
<evidence type="ECO:0000313" key="1">
    <source>
        <dbReference type="EMBL" id="KAF9479809.1"/>
    </source>
</evidence>
<feature type="non-terminal residue" evidence="1">
    <location>
        <position position="287"/>
    </location>
</feature>
<dbReference type="AlphaFoldDB" id="A0A9P5Z297"/>